<dbReference type="InterPro" id="IPR027591">
    <property type="entry name" value="CofD-rel_GAK"/>
</dbReference>
<dbReference type="PANTHER" id="PTHR31240">
    <property type="entry name" value="MATERNAL EFFECT EMBRYO ARREST 18"/>
    <property type="match status" value="1"/>
</dbReference>
<feature type="compositionally biased region" description="Basic and acidic residues" evidence="1">
    <location>
        <begin position="1"/>
        <end position="13"/>
    </location>
</feature>
<gene>
    <name evidence="2" type="ORF">CYCCA115_LOCUS21103</name>
</gene>
<dbReference type="SUPFAM" id="SSF142338">
    <property type="entry name" value="CofD-like"/>
    <property type="match status" value="1"/>
</dbReference>
<evidence type="ECO:0000256" key="1">
    <source>
        <dbReference type="SAM" id="MobiDB-lite"/>
    </source>
</evidence>
<dbReference type="PANTHER" id="PTHR31240:SF0">
    <property type="entry name" value="MATERNAL EFFECT EMBRYO ARREST 18"/>
    <property type="match status" value="1"/>
</dbReference>
<evidence type="ECO:0000313" key="3">
    <source>
        <dbReference type="Proteomes" id="UP001295423"/>
    </source>
</evidence>
<dbReference type="EMBL" id="CAKOGP040002202">
    <property type="protein sequence ID" value="CAJ1965413.1"/>
    <property type="molecule type" value="Genomic_DNA"/>
</dbReference>
<evidence type="ECO:0000313" key="2">
    <source>
        <dbReference type="EMBL" id="CAJ1965413.1"/>
    </source>
</evidence>
<proteinExistence type="predicted"/>
<accession>A0AAD2G7U4</accession>
<dbReference type="Pfam" id="PF01933">
    <property type="entry name" value="CofD"/>
    <property type="match status" value="1"/>
</dbReference>
<dbReference type="Gene3D" id="3.40.50.10680">
    <property type="entry name" value="CofD-like domains"/>
    <property type="match status" value="1"/>
</dbReference>
<reference evidence="2" key="1">
    <citation type="submission" date="2023-08" db="EMBL/GenBank/DDBJ databases">
        <authorList>
            <person name="Audoor S."/>
            <person name="Bilcke G."/>
        </authorList>
    </citation>
    <scope>NUCLEOTIDE SEQUENCE</scope>
</reference>
<feature type="compositionally biased region" description="Basic and acidic residues" evidence="1">
    <location>
        <begin position="31"/>
        <end position="48"/>
    </location>
</feature>
<feature type="region of interest" description="Disordered" evidence="1">
    <location>
        <begin position="1"/>
        <end position="78"/>
    </location>
</feature>
<name>A0AAD2G7U4_9STRA</name>
<dbReference type="CDD" id="cd07187">
    <property type="entry name" value="YvcK_like"/>
    <property type="match status" value="1"/>
</dbReference>
<organism evidence="2 3">
    <name type="scientific">Cylindrotheca closterium</name>
    <dbReference type="NCBI Taxonomy" id="2856"/>
    <lineage>
        <taxon>Eukaryota</taxon>
        <taxon>Sar</taxon>
        <taxon>Stramenopiles</taxon>
        <taxon>Ochrophyta</taxon>
        <taxon>Bacillariophyta</taxon>
        <taxon>Bacillariophyceae</taxon>
        <taxon>Bacillariophycidae</taxon>
        <taxon>Bacillariales</taxon>
        <taxon>Bacillariaceae</taxon>
        <taxon>Cylindrotheca</taxon>
    </lineage>
</organism>
<protein>
    <submittedName>
        <fullName evidence="2">Uncharacterized protein</fullName>
    </submittedName>
</protein>
<dbReference type="InterPro" id="IPR038136">
    <property type="entry name" value="CofD-like_dom_sf"/>
</dbReference>
<comment type="caution">
    <text evidence="2">The sequence shown here is derived from an EMBL/GenBank/DDBJ whole genome shotgun (WGS) entry which is preliminary data.</text>
</comment>
<dbReference type="NCBIfam" id="TIGR04357">
    <property type="entry name" value="CofD_rel_GAK"/>
    <property type="match status" value="1"/>
</dbReference>
<dbReference type="AlphaFoldDB" id="A0AAD2G7U4"/>
<dbReference type="InterPro" id="IPR002882">
    <property type="entry name" value="CofD"/>
</dbReference>
<keyword evidence="3" id="KW-1185">Reference proteome</keyword>
<dbReference type="Proteomes" id="UP001295423">
    <property type="component" value="Unassembled WGS sequence"/>
</dbReference>
<dbReference type="GO" id="GO:0043743">
    <property type="term" value="F:LPPG:FO 2-phospho-L-lactate transferase activity"/>
    <property type="evidence" value="ECO:0007669"/>
    <property type="project" value="InterPro"/>
</dbReference>
<sequence length="496" mass="55073">MEKDDGKRTEEGLQRQPRKKLKTAPQKQQKTPRELRFDSFADSMDRSSSESSEDEEEATPAVVPATEGLPPPPKRKRKFKPLLIPLSRTLTCPDMVRVDRCNRVPEYGPEILFFSGGSALRDLSGVLKDYTHNSIHLITPFDSGGSTAEIRRAFPISAVGDLRNRLIALSDQSALGNPAVINFFSMRLNEDSTKAHAEFESILQGKEPLVKAVKMPMRSLLRRHLQWFSNRMPTDFNLCGASIGNLIITGCWLEHDKDIVAALYILWNLLGVKGKVRPITGAHLHLRTQYDNGDEDVGQHLMGKRKPPQKIKSIDLVKSLEDGTTTTRQETKLCHLDFVSSELIASCDLVVFPMGSFFGSMLANLLPVGVGKAIHRCQAPKIYIPNTGVDPEMHGYTLSELITCIVSMVEDDLPRGVKEEDKPPEDDTVDPSDIVNFVLVDTENCHYCVPIDKEVIEAMGIVVMDMPLVNLEAAKHSKSPTIDPTKLAQVLLTLGS</sequence>